<dbReference type="GO" id="GO:0009251">
    <property type="term" value="P:glucan catabolic process"/>
    <property type="evidence" value="ECO:0007669"/>
    <property type="project" value="UniProtKB-ARBA"/>
</dbReference>
<keyword evidence="4 8" id="KW-0732">Signal</keyword>
<comment type="similarity">
    <text evidence="2 7">Belongs to the glycosyl hydrolase 5 (cellulase A) family.</text>
</comment>
<dbReference type="Pfam" id="PF00150">
    <property type="entry name" value="Cellulase"/>
    <property type="match status" value="1"/>
</dbReference>
<keyword evidence="5 7" id="KW-0378">Hydrolase</keyword>
<dbReference type="GO" id="GO:0008810">
    <property type="term" value="F:cellulase activity"/>
    <property type="evidence" value="ECO:0007669"/>
    <property type="project" value="UniProtKB-EC"/>
</dbReference>
<keyword evidence="11" id="KW-1185">Reference proteome</keyword>
<dbReference type="EC" id="3.2.1.4" evidence="3"/>
<evidence type="ECO:0000259" key="9">
    <source>
        <dbReference type="Pfam" id="PF00150"/>
    </source>
</evidence>
<proteinExistence type="inferred from homology"/>
<feature type="chain" id="PRO_5028900577" description="cellulase" evidence="8">
    <location>
        <begin position="19"/>
        <end position="467"/>
    </location>
</feature>
<dbReference type="SUPFAM" id="SSF51445">
    <property type="entry name" value="(Trans)glycosidases"/>
    <property type="match status" value="1"/>
</dbReference>
<feature type="signal peptide" evidence="8">
    <location>
        <begin position="1"/>
        <end position="18"/>
    </location>
</feature>
<dbReference type="PANTHER" id="PTHR34142:SF1">
    <property type="entry name" value="GLYCOSIDE HYDROLASE FAMILY 5 DOMAIN-CONTAINING PROTEIN"/>
    <property type="match status" value="1"/>
</dbReference>
<evidence type="ECO:0000256" key="4">
    <source>
        <dbReference type="ARBA" id="ARBA00022729"/>
    </source>
</evidence>
<comment type="caution">
    <text evidence="10">The sequence shown here is derived from an EMBL/GenBank/DDBJ whole genome shotgun (WGS) entry which is preliminary data.</text>
</comment>
<evidence type="ECO:0000256" key="5">
    <source>
        <dbReference type="ARBA" id="ARBA00022801"/>
    </source>
</evidence>
<dbReference type="OrthoDB" id="5823761at2759"/>
<evidence type="ECO:0000256" key="3">
    <source>
        <dbReference type="ARBA" id="ARBA00012601"/>
    </source>
</evidence>
<evidence type="ECO:0000256" key="7">
    <source>
        <dbReference type="RuleBase" id="RU361153"/>
    </source>
</evidence>
<evidence type="ECO:0000313" key="10">
    <source>
        <dbReference type="EMBL" id="TVY40035.1"/>
    </source>
</evidence>
<gene>
    <name evidence="10" type="primary">eglB_2</name>
    <name evidence="10" type="ORF">LCER1_G008417</name>
</gene>
<evidence type="ECO:0000256" key="6">
    <source>
        <dbReference type="ARBA" id="ARBA00023295"/>
    </source>
</evidence>
<protein>
    <recommendedName>
        <fullName evidence="3">cellulase</fullName>
        <ecNumber evidence="3">3.2.1.4</ecNumber>
    </recommendedName>
</protein>
<dbReference type="AlphaFoldDB" id="A0A7D8YMX5"/>
<evidence type="ECO:0000313" key="11">
    <source>
        <dbReference type="Proteomes" id="UP000481288"/>
    </source>
</evidence>
<dbReference type="FunFam" id="3.20.20.80:FF:000078">
    <property type="entry name" value="Endo-beta-1,4-glucanase B"/>
    <property type="match status" value="1"/>
</dbReference>
<dbReference type="Proteomes" id="UP000481288">
    <property type="component" value="Unassembled WGS sequence"/>
</dbReference>
<dbReference type="Gene3D" id="3.20.20.80">
    <property type="entry name" value="Glycosidases"/>
    <property type="match status" value="1"/>
</dbReference>
<evidence type="ECO:0000256" key="1">
    <source>
        <dbReference type="ARBA" id="ARBA00000966"/>
    </source>
</evidence>
<keyword evidence="6 7" id="KW-0326">Glycosidase</keyword>
<reference evidence="10 11" key="1">
    <citation type="submission" date="2018-05" db="EMBL/GenBank/DDBJ databases">
        <title>Whole genome sequencing for identification of molecular markers to develop diagnostic detection tools for the regulated plant pathogen Lachnellula willkommii.</title>
        <authorList>
            <person name="Giroux E."/>
            <person name="Bilodeau G."/>
        </authorList>
    </citation>
    <scope>NUCLEOTIDE SEQUENCE [LARGE SCALE GENOMIC DNA]</scope>
    <source>
        <strain evidence="10 11">CBS 625.97</strain>
    </source>
</reference>
<comment type="catalytic activity">
    <reaction evidence="1">
        <text>Endohydrolysis of (1-&gt;4)-beta-D-glucosidic linkages in cellulose, lichenin and cereal beta-D-glucans.</text>
        <dbReference type="EC" id="3.2.1.4"/>
    </reaction>
</comment>
<dbReference type="PANTHER" id="PTHR34142">
    <property type="entry name" value="ENDO-BETA-1,4-GLUCANASE A"/>
    <property type="match status" value="1"/>
</dbReference>
<dbReference type="InterPro" id="IPR017853">
    <property type="entry name" value="GH"/>
</dbReference>
<sequence length="467" mass="47935">MRFSKTFLAAGFTASVFAAPIPDEDIGECYWEPETTSSALAVVATSTSASLLLSPSSLSVSTTLATKSASIISSANSTSTTLSASSASTSIATSSSSTSLVATSASTSIAASLAATKLVSSSSVATPSTSSAAATTAATTSATTSAVASSSSSAASASSSGALEWLGVNESGAEFGTGNIPGVLGTDYTWPLTSSIQTLMDKGMNIFRIPFLMERLAQGTITASLDATYLADLKTIVSYITAAGGHAVIDPHNYGRYSGSVITSTSDFQTFWQNVATEFKSDSNVVFDCNNEFHDMPSNTLVASLNQACIDGVRAAGATTQYVFVEGTSYTGAWTWVSSGNGDAMVGLTDPSDKIVYEMHQYLDSDGSGTSDTCVSSTIGSERIAAATAWLKANNKKGILGEFAGGANSVCETAVTGLVDALTAASDVWMGAMWWGGGPWWADYIFSMEPPSGTGYTAYVDTLAKYI</sequence>
<evidence type="ECO:0000256" key="2">
    <source>
        <dbReference type="ARBA" id="ARBA00005641"/>
    </source>
</evidence>
<feature type="domain" description="Glycoside hydrolase family 5" evidence="9">
    <location>
        <begin position="168"/>
        <end position="436"/>
    </location>
</feature>
<dbReference type="InterPro" id="IPR001547">
    <property type="entry name" value="Glyco_hydro_5"/>
</dbReference>
<accession>A0A7D8YMX5</accession>
<evidence type="ECO:0000256" key="8">
    <source>
        <dbReference type="SAM" id="SignalP"/>
    </source>
</evidence>
<dbReference type="EMBL" id="QGMG01002111">
    <property type="protein sequence ID" value="TVY40035.1"/>
    <property type="molecule type" value="Genomic_DNA"/>
</dbReference>
<name>A0A7D8YMX5_9HELO</name>
<organism evidence="10 11">
    <name type="scientific">Lachnellula cervina</name>
    <dbReference type="NCBI Taxonomy" id="1316786"/>
    <lineage>
        <taxon>Eukaryota</taxon>
        <taxon>Fungi</taxon>
        <taxon>Dikarya</taxon>
        <taxon>Ascomycota</taxon>
        <taxon>Pezizomycotina</taxon>
        <taxon>Leotiomycetes</taxon>
        <taxon>Helotiales</taxon>
        <taxon>Lachnaceae</taxon>
        <taxon>Lachnellula</taxon>
    </lineage>
</organism>